<dbReference type="EMBL" id="BAAAEN010000010">
    <property type="protein sequence ID" value="GAA0509891.1"/>
    <property type="molecule type" value="Genomic_DNA"/>
</dbReference>
<organism evidence="2 3">
    <name type="scientific">Pigmentiphaga daeguensis</name>
    <dbReference type="NCBI Taxonomy" id="414049"/>
    <lineage>
        <taxon>Bacteria</taxon>
        <taxon>Pseudomonadati</taxon>
        <taxon>Pseudomonadota</taxon>
        <taxon>Betaproteobacteria</taxon>
        <taxon>Burkholderiales</taxon>
        <taxon>Alcaligenaceae</taxon>
        <taxon>Pigmentiphaga</taxon>
    </lineage>
</organism>
<dbReference type="InterPro" id="IPR050228">
    <property type="entry name" value="Carboxylesterase_BioH"/>
</dbReference>
<dbReference type="GO" id="GO:0016787">
    <property type="term" value="F:hydrolase activity"/>
    <property type="evidence" value="ECO:0007669"/>
    <property type="project" value="UniProtKB-KW"/>
</dbReference>
<sequence>MTPAELVLLPGLNNTAAVFDDVKAALPDTLRAHCPDLPALDTVEDLADHVLRDAPPRFWLGGFSFGGYVAMAVLDRAPERIQGIALICSGPAADTPVQAAKRREAIAGARQGSYLETAAASTAPFHPDSLARPDLLARRRAIVQAYGAQRYIAHCLACIARPDRTGLLDGRHPTLLVTTTHDRVVAPENLARLAADVPGSRLEIVADAGHLVPLEQPRALAGVLARWIAHGDAS</sequence>
<dbReference type="PANTHER" id="PTHR43194:SF2">
    <property type="entry name" value="PEROXISOMAL MEMBRANE PROTEIN LPX1"/>
    <property type="match status" value="1"/>
</dbReference>
<dbReference type="InterPro" id="IPR029058">
    <property type="entry name" value="AB_hydrolase_fold"/>
</dbReference>
<feature type="domain" description="AB hydrolase-1" evidence="1">
    <location>
        <begin position="6"/>
        <end position="221"/>
    </location>
</feature>
<evidence type="ECO:0000313" key="3">
    <source>
        <dbReference type="Proteomes" id="UP001501706"/>
    </source>
</evidence>
<keyword evidence="3" id="KW-1185">Reference proteome</keyword>
<dbReference type="Proteomes" id="UP001501706">
    <property type="component" value="Unassembled WGS sequence"/>
</dbReference>
<proteinExistence type="predicted"/>
<gene>
    <name evidence="2" type="ORF">GCM10009097_28780</name>
</gene>
<dbReference type="PANTHER" id="PTHR43194">
    <property type="entry name" value="HYDROLASE ALPHA/BETA FOLD FAMILY"/>
    <property type="match status" value="1"/>
</dbReference>
<protein>
    <submittedName>
        <fullName evidence="2">Alpha/beta hydrolase</fullName>
    </submittedName>
</protein>
<dbReference type="SUPFAM" id="SSF53474">
    <property type="entry name" value="alpha/beta-Hydrolases"/>
    <property type="match status" value="1"/>
</dbReference>
<dbReference type="RefSeq" id="WP_087839060.1">
    <property type="nucleotide sequence ID" value="NZ_BAAAEN010000010.1"/>
</dbReference>
<reference evidence="3" key="1">
    <citation type="journal article" date="2019" name="Int. J. Syst. Evol. Microbiol.">
        <title>The Global Catalogue of Microorganisms (GCM) 10K type strain sequencing project: providing services to taxonomists for standard genome sequencing and annotation.</title>
        <authorList>
            <consortium name="The Broad Institute Genomics Platform"/>
            <consortium name="The Broad Institute Genome Sequencing Center for Infectious Disease"/>
            <person name="Wu L."/>
            <person name="Ma J."/>
        </authorList>
    </citation>
    <scope>NUCLEOTIDE SEQUENCE [LARGE SCALE GENOMIC DNA]</scope>
    <source>
        <strain evidence="3">JCM 14330</strain>
    </source>
</reference>
<dbReference type="Gene3D" id="3.40.50.1820">
    <property type="entry name" value="alpha/beta hydrolase"/>
    <property type="match status" value="1"/>
</dbReference>
<accession>A0ABP3M138</accession>
<keyword evidence="2" id="KW-0378">Hydrolase</keyword>
<dbReference type="InterPro" id="IPR000073">
    <property type="entry name" value="AB_hydrolase_1"/>
</dbReference>
<evidence type="ECO:0000313" key="2">
    <source>
        <dbReference type="EMBL" id="GAA0509891.1"/>
    </source>
</evidence>
<evidence type="ECO:0000259" key="1">
    <source>
        <dbReference type="Pfam" id="PF12697"/>
    </source>
</evidence>
<dbReference type="Pfam" id="PF12697">
    <property type="entry name" value="Abhydrolase_6"/>
    <property type="match status" value="1"/>
</dbReference>
<name>A0ABP3M138_9BURK</name>
<comment type="caution">
    <text evidence="2">The sequence shown here is derived from an EMBL/GenBank/DDBJ whole genome shotgun (WGS) entry which is preliminary data.</text>
</comment>